<comment type="caution">
    <text evidence="1">The sequence shown here is derived from an EMBL/GenBank/DDBJ whole genome shotgun (WGS) entry which is preliminary data.</text>
</comment>
<dbReference type="AlphaFoldDB" id="A0A7W2ER19"/>
<keyword evidence="2" id="KW-1185">Reference proteome</keyword>
<reference evidence="1 2" key="1">
    <citation type="submission" date="2020-07" db="EMBL/GenBank/DDBJ databases">
        <title>Novel species isolated from subtropical streams in China.</title>
        <authorList>
            <person name="Lu H."/>
        </authorList>
    </citation>
    <scope>NUCLEOTIDE SEQUENCE [LARGE SCALE GENOMIC DNA]</scope>
    <source>
        <strain evidence="1 2">LX20W</strain>
    </source>
</reference>
<dbReference type="EMBL" id="JACEZT010000004">
    <property type="protein sequence ID" value="MBA5637023.1"/>
    <property type="molecule type" value="Genomic_DNA"/>
</dbReference>
<dbReference type="Proteomes" id="UP000534388">
    <property type="component" value="Unassembled WGS sequence"/>
</dbReference>
<name>A0A7W2ER19_9BURK</name>
<accession>A0A7W2ER19</accession>
<protein>
    <submittedName>
        <fullName evidence="1">Uncharacterized protein</fullName>
    </submittedName>
</protein>
<organism evidence="1 2">
    <name type="scientific">Rugamonas brunnea</name>
    <dbReference type="NCBI Taxonomy" id="2758569"/>
    <lineage>
        <taxon>Bacteria</taxon>
        <taxon>Pseudomonadati</taxon>
        <taxon>Pseudomonadota</taxon>
        <taxon>Betaproteobacteria</taxon>
        <taxon>Burkholderiales</taxon>
        <taxon>Oxalobacteraceae</taxon>
        <taxon>Telluria group</taxon>
        <taxon>Rugamonas</taxon>
    </lineage>
</organism>
<dbReference type="RefSeq" id="WP_182161262.1">
    <property type="nucleotide sequence ID" value="NZ_JACEZT010000004.1"/>
</dbReference>
<proteinExistence type="predicted"/>
<evidence type="ECO:0000313" key="2">
    <source>
        <dbReference type="Proteomes" id="UP000534388"/>
    </source>
</evidence>
<gene>
    <name evidence="1" type="ORF">H3H37_08140</name>
</gene>
<evidence type="ECO:0000313" key="1">
    <source>
        <dbReference type="EMBL" id="MBA5637023.1"/>
    </source>
</evidence>
<sequence>MEKDYRLSGVTSSAGRTLGFFENILRKIENIFESGGGPYEKRPPAQKLGGGRVRIRYQSDIKFDINFSRLII</sequence>